<reference evidence="4 5" key="1">
    <citation type="submission" date="2020-02" db="EMBL/GenBank/DDBJ databases">
        <title>Whole-genome analyses of novel actinobacteria.</title>
        <authorList>
            <person name="Sahin N."/>
        </authorList>
    </citation>
    <scope>NUCLEOTIDE SEQUENCE [LARGE SCALE GENOMIC DNA]</scope>
    <source>
        <strain evidence="4 5">A7024</strain>
    </source>
</reference>
<dbReference type="InterPro" id="IPR020841">
    <property type="entry name" value="PKS_Beta-ketoAc_synthase_dom"/>
</dbReference>
<dbReference type="AlphaFoldDB" id="A0A6G4UEN0"/>
<dbReference type="Pfam" id="PF00109">
    <property type="entry name" value="ketoacyl-synt"/>
    <property type="match status" value="2"/>
</dbReference>
<evidence type="ECO:0000256" key="1">
    <source>
        <dbReference type="ARBA" id="ARBA00022679"/>
    </source>
</evidence>
<evidence type="ECO:0000256" key="2">
    <source>
        <dbReference type="ARBA" id="ARBA00023268"/>
    </source>
</evidence>
<dbReference type="GO" id="GO:0006633">
    <property type="term" value="P:fatty acid biosynthetic process"/>
    <property type="evidence" value="ECO:0007669"/>
    <property type="project" value="TreeGrafter"/>
</dbReference>
<name>A0A6G4UEN0_9ACTN</name>
<dbReference type="EMBL" id="JAAKZV010000491">
    <property type="protein sequence ID" value="NGN70370.1"/>
    <property type="molecule type" value="Genomic_DNA"/>
</dbReference>
<keyword evidence="1" id="KW-0808">Transferase</keyword>
<dbReference type="Proteomes" id="UP000481583">
    <property type="component" value="Unassembled WGS sequence"/>
</dbReference>
<dbReference type="Pfam" id="PF02801">
    <property type="entry name" value="Ketoacyl-synt_C"/>
    <property type="match status" value="1"/>
</dbReference>
<comment type="caution">
    <text evidence="4">The sequence shown here is derived from an EMBL/GenBank/DDBJ whole genome shotgun (WGS) entry which is preliminary data.</text>
</comment>
<evidence type="ECO:0000313" key="5">
    <source>
        <dbReference type="Proteomes" id="UP000481583"/>
    </source>
</evidence>
<organism evidence="4 5">
    <name type="scientific">Streptomyces coryli</name>
    <dbReference type="NCBI Taxonomy" id="1128680"/>
    <lineage>
        <taxon>Bacteria</taxon>
        <taxon>Bacillati</taxon>
        <taxon>Actinomycetota</taxon>
        <taxon>Actinomycetes</taxon>
        <taxon>Kitasatosporales</taxon>
        <taxon>Streptomycetaceae</taxon>
        <taxon>Streptomyces</taxon>
    </lineage>
</organism>
<dbReference type="PANTHER" id="PTHR43775:SF51">
    <property type="entry name" value="INACTIVE PHENOLPHTHIOCEROL SYNTHESIS POLYKETIDE SYNTHASE TYPE I PKS1-RELATED"/>
    <property type="match status" value="1"/>
</dbReference>
<dbReference type="PROSITE" id="PS52004">
    <property type="entry name" value="KS3_2"/>
    <property type="match status" value="1"/>
</dbReference>
<gene>
    <name evidence="4" type="ORF">G5C51_41620</name>
</gene>
<dbReference type="InterPro" id="IPR014030">
    <property type="entry name" value="Ketoacyl_synth_N"/>
</dbReference>
<keyword evidence="2" id="KW-0511">Multifunctional enzyme</keyword>
<proteinExistence type="predicted"/>
<keyword evidence="5" id="KW-1185">Reference proteome</keyword>
<feature type="domain" description="Ketosynthase family 3 (KS3)" evidence="3">
    <location>
        <begin position="64"/>
        <end position="496"/>
    </location>
</feature>
<dbReference type="CDD" id="cd00833">
    <property type="entry name" value="PKS"/>
    <property type="match status" value="1"/>
</dbReference>
<evidence type="ECO:0000259" key="3">
    <source>
        <dbReference type="PROSITE" id="PS52004"/>
    </source>
</evidence>
<dbReference type="Gene3D" id="3.40.47.10">
    <property type="match status" value="1"/>
</dbReference>
<evidence type="ECO:0000313" key="4">
    <source>
        <dbReference type="EMBL" id="NGN70370.1"/>
    </source>
</evidence>
<dbReference type="GO" id="GO:0004312">
    <property type="term" value="F:fatty acid synthase activity"/>
    <property type="evidence" value="ECO:0007669"/>
    <property type="project" value="TreeGrafter"/>
</dbReference>
<dbReference type="SUPFAM" id="SSF53901">
    <property type="entry name" value="Thiolase-like"/>
    <property type="match status" value="2"/>
</dbReference>
<accession>A0A6G4UEN0</accession>
<sequence>MAEATGRGRRYRIAAETGDRAVAEAAAAVLRARGLVVGVEDAAALAVPVPVPVPVPAVGDSVSDDEIVVVGMGLAVPGANGPEEFWHLLRDREPQFSEPGARMDIDTLWSADPAAPDKTYTRTSGFIHDFAPHPRLRAELDSGDWDCPELSGRWLRHSVLQALDGVRHGPELRAFAAVGMTADGGHAAEHGLLRRGARLLSGGSGDGDGDPLAGLYPGGGPDTDATAPYRVVRRALAGVVEPVETVVVDTACSSSLYSFDFGMRALREGRADLAVCGGTYAVNAQTMVLFSKLDGLSTGGRVRSLDSGADGVLFSDGAAVVALKTYARACADGDPVLGFLRGFGGSSDGRGKAVYAPNPAGQRIALERAWAAAGVRAEEIDWVVAHATGTAAGDRAEIEALCAAAPGKRWTLTSNKSLIGHTGWAAGAVNVIHALLALRYEAIPGQLLDAGPVSDAVDVPRRTVVWRAGTESGCRRVAAVSAMGFGGTNAHLVVSDRPRVRRDPHVPEAPEAKAEPVVVVATTAVEPRGGGVELGGGFEPPAPLEVRLPPTVLARLDRSQLVALRCALDLRDEAWSKDAELLRGTGVFVGHSGQVWQALVCTLRAYLDDVG</sequence>
<dbReference type="SMART" id="SM00825">
    <property type="entry name" value="PKS_KS"/>
    <property type="match status" value="1"/>
</dbReference>
<dbReference type="InterPro" id="IPR016039">
    <property type="entry name" value="Thiolase-like"/>
</dbReference>
<dbReference type="InterPro" id="IPR014031">
    <property type="entry name" value="Ketoacyl_synth_C"/>
</dbReference>
<dbReference type="InterPro" id="IPR050091">
    <property type="entry name" value="PKS_NRPS_Biosynth_Enz"/>
</dbReference>
<protein>
    <submittedName>
        <fullName evidence="4">Polyketide synthase</fullName>
    </submittedName>
</protein>
<feature type="non-terminal residue" evidence="4">
    <location>
        <position position="611"/>
    </location>
</feature>
<dbReference type="PANTHER" id="PTHR43775">
    <property type="entry name" value="FATTY ACID SYNTHASE"/>
    <property type="match status" value="1"/>
</dbReference>